<dbReference type="InterPro" id="IPR036249">
    <property type="entry name" value="Thioredoxin-like_sf"/>
</dbReference>
<organism evidence="5 6">
    <name type="scientific">Sediminibacterium goheungense</name>
    <dbReference type="NCBI Taxonomy" id="1086393"/>
    <lineage>
        <taxon>Bacteria</taxon>
        <taxon>Pseudomonadati</taxon>
        <taxon>Bacteroidota</taxon>
        <taxon>Chitinophagia</taxon>
        <taxon>Chitinophagales</taxon>
        <taxon>Chitinophagaceae</taxon>
        <taxon>Sediminibacterium</taxon>
    </lineage>
</organism>
<comment type="similarity">
    <text evidence="1">Belongs to the SCO1/2 family.</text>
</comment>
<keyword evidence="4" id="KW-1133">Transmembrane helix</keyword>
<dbReference type="Pfam" id="PF02630">
    <property type="entry name" value="SCO1-SenC"/>
    <property type="match status" value="1"/>
</dbReference>
<dbReference type="PANTHER" id="PTHR12151:SF25">
    <property type="entry name" value="LINALOOL DEHYDRATASE_ISOMERASE DOMAIN-CONTAINING PROTEIN"/>
    <property type="match status" value="1"/>
</dbReference>
<dbReference type="PANTHER" id="PTHR12151">
    <property type="entry name" value="ELECTRON TRANSPORT PROTIN SCO1/SENC FAMILY MEMBER"/>
    <property type="match status" value="1"/>
</dbReference>
<feature type="binding site" evidence="2">
    <location>
        <position position="198"/>
    </location>
    <ligand>
        <name>Cu cation</name>
        <dbReference type="ChEBI" id="CHEBI:23378"/>
    </ligand>
</feature>
<comment type="caution">
    <text evidence="5">The sequence shown here is derived from an EMBL/GenBank/DDBJ whole genome shotgun (WGS) entry which is preliminary data.</text>
</comment>
<protein>
    <submittedName>
        <fullName evidence="5">Protein SCO1/2</fullName>
    </submittedName>
</protein>
<evidence type="ECO:0000313" key="6">
    <source>
        <dbReference type="Proteomes" id="UP000295741"/>
    </source>
</evidence>
<evidence type="ECO:0000256" key="2">
    <source>
        <dbReference type="PIRSR" id="PIRSR603782-1"/>
    </source>
</evidence>
<keyword evidence="6" id="KW-1185">Reference proteome</keyword>
<keyword evidence="4" id="KW-0812">Transmembrane</keyword>
<evidence type="ECO:0000256" key="4">
    <source>
        <dbReference type="SAM" id="Phobius"/>
    </source>
</evidence>
<keyword evidence="2" id="KW-0479">Metal-binding</keyword>
<gene>
    <name evidence="5" type="ORF">BC659_1857</name>
</gene>
<keyword evidence="4" id="KW-0472">Membrane</keyword>
<dbReference type="CDD" id="cd02968">
    <property type="entry name" value="SCO"/>
    <property type="match status" value="1"/>
</dbReference>
<evidence type="ECO:0000313" key="5">
    <source>
        <dbReference type="EMBL" id="TDO26550.1"/>
    </source>
</evidence>
<feature type="disulfide bond" description="Redox-active" evidence="3">
    <location>
        <begin position="100"/>
        <end position="104"/>
    </location>
</feature>
<sequence>MVFLYPPNMNKKAILGLMVAVFIPVFCYLILKYSSENAVDMPRKYLLDTVVTRVEKGKMITDSIWHKTANIRLQNQLGDTVSLYDKQGKIMVVDFFFTSCRSICPGLTRNMAKLQQSFLRGGDIRKKVDTSIVQFVSFTVDPEHDSVNVIKDYADRFGVNHDNWWMLTGNKDSIYRFAFEELKVDKFSEEPMSPDFVHTTRFVLLDKDRYVRGYYNGLDSSSLSKLARDIGLLMLEKDAKKKSTVFMQIIDLSWLWLIIVMLVIFFVLYMRKRRKING</sequence>
<dbReference type="SUPFAM" id="SSF52833">
    <property type="entry name" value="Thioredoxin-like"/>
    <property type="match status" value="1"/>
</dbReference>
<dbReference type="AlphaFoldDB" id="A0A4R6IV95"/>
<reference evidence="5 6" key="1">
    <citation type="submission" date="2019-03" db="EMBL/GenBank/DDBJ databases">
        <title>Genomic Encyclopedia of Archaeal and Bacterial Type Strains, Phase II (KMG-II): from individual species to whole genera.</title>
        <authorList>
            <person name="Goeker M."/>
        </authorList>
    </citation>
    <scope>NUCLEOTIDE SEQUENCE [LARGE SCALE GENOMIC DNA]</scope>
    <source>
        <strain evidence="5 6">DSM 28323</strain>
    </source>
</reference>
<evidence type="ECO:0000256" key="1">
    <source>
        <dbReference type="ARBA" id="ARBA00010996"/>
    </source>
</evidence>
<evidence type="ECO:0000256" key="3">
    <source>
        <dbReference type="PIRSR" id="PIRSR603782-2"/>
    </source>
</evidence>
<feature type="binding site" evidence="2">
    <location>
        <position position="100"/>
    </location>
    <ligand>
        <name>Cu cation</name>
        <dbReference type="ChEBI" id="CHEBI:23378"/>
    </ligand>
</feature>
<accession>A0A4R6IV95</accession>
<keyword evidence="2" id="KW-0186">Copper</keyword>
<feature type="transmembrane region" description="Helical" evidence="4">
    <location>
        <begin position="12"/>
        <end position="31"/>
    </location>
</feature>
<dbReference type="Gene3D" id="3.40.30.10">
    <property type="entry name" value="Glutaredoxin"/>
    <property type="match status" value="1"/>
</dbReference>
<keyword evidence="3" id="KW-1015">Disulfide bond</keyword>
<proteinExistence type="inferred from homology"/>
<name>A0A4R6IV95_9BACT</name>
<dbReference type="Proteomes" id="UP000295741">
    <property type="component" value="Unassembled WGS sequence"/>
</dbReference>
<feature type="transmembrane region" description="Helical" evidence="4">
    <location>
        <begin position="252"/>
        <end position="270"/>
    </location>
</feature>
<dbReference type="EMBL" id="SNWP01000011">
    <property type="protein sequence ID" value="TDO26550.1"/>
    <property type="molecule type" value="Genomic_DNA"/>
</dbReference>
<dbReference type="InterPro" id="IPR003782">
    <property type="entry name" value="SCO1/SenC"/>
</dbReference>
<dbReference type="GO" id="GO:0046872">
    <property type="term" value="F:metal ion binding"/>
    <property type="evidence" value="ECO:0007669"/>
    <property type="project" value="UniProtKB-KW"/>
</dbReference>
<feature type="binding site" evidence="2">
    <location>
        <position position="104"/>
    </location>
    <ligand>
        <name>Cu cation</name>
        <dbReference type="ChEBI" id="CHEBI:23378"/>
    </ligand>
</feature>